<feature type="compositionally biased region" description="Basic and acidic residues" evidence="1">
    <location>
        <begin position="315"/>
        <end position="326"/>
    </location>
</feature>
<dbReference type="Pfam" id="PF03564">
    <property type="entry name" value="DUF1759"/>
    <property type="match status" value="1"/>
</dbReference>
<protein>
    <recommendedName>
        <fullName evidence="2">DUF5641 domain-containing protein</fullName>
    </recommendedName>
</protein>
<evidence type="ECO:0000259" key="2">
    <source>
        <dbReference type="Pfam" id="PF18701"/>
    </source>
</evidence>
<evidence type="ECO:0000313" key="4">
    <source>
        <dbReference type="Proteomes" id="UP000499080"/>
    </source>
</evidence>
<sequence>MTMDLTLLKTQRKSFRTSFTVCAKKIDDELLKEAPELTQLSSLKSQISDKFARLETCQAEITNLILKTEDAEQAYEEDFLSAEKYRDNYIELCSQIEQLYLKDSSTKDFSERRKFKLPKIELKKFDGDAKNYLSFWSQFRKIHEDSSIPNEDKFQYLLQAVVPRSKAARVVESFPATADNYQKAISQLQERFGRNDLLVQIYVRDLLSMVMKNAATGRSKTDLPALYDELEAKLRALESLGRTQEKYGDFLSPLVESCLPEEVLVAWKRSRNHSFTETKESRTLEQLMNFLRQEVKGEEMANLARTGFASNQSSRRKELHNDHVKQSESTTASALVSLQTPGKKIHNCIFCDKSHPSEKCFSARKMTLAAKQKLLLKKGACFSCLKKAGHLSKFCNVKNQLNCSHCNNRHFDIMCDKNNESKCVPKPENSLSNCSKSETIFLQTLCVLIRYQGQQELILVVMDSGSQSSYISEKIITQLKASPLRTETVIHALFGGKETKPTYHEVFPVEVSNLNRTFSCSFEVLSEKTICGFIPRIENKQILNELKRKKIDFTDSFRNETEINLLIGADVLGKLLTGNTVELESGLRAVETKLGWTVFGKGSYEKDNILTTLSMHSMNVPINKLLKDLRQRFRKEYLGQLVQKHNEKHSRNPQVGEIVLVGDDNKKRLFWVLAKIIELIPGRDGKIRTVKLKTQHGTVLRPIQRIYPLEIYSNQSVDKGPGGEESNSHDVSDNKNKLLPGADDVIMRKYTSSGRYVKAPKRLDLLNNVCYVLETLSESQGGGGCCKVKREVTATRRRC</sequence>
<dbReference type="InterPro" id="IPR005312">
    <property type="entry name" value="DUF1759"/>
</dbReference>
<dbReference type="Gene3D" id="2.40.70.10">
    <property type="entry name" value="Acid Proteases"/>
    <property type="match status" value="1"/>
</dbReference>
<gene>
    <name evidence="3" type="ORF">AVEN_255_1</name>
</gene>
<dbReference type="AlphaFoldDB" id="A0A4Y2EV94"/>
<feature type="region of interest" description="Disordered" evidence="1">
    <location>
        <begin position="307"/>
        <end position="331"/>
    </location>
</feature>
<evidence type="ECO:0000313" key="3">
    <source>
        <dbReference type="EMBL" id="GBM32098.1"/>
    </source>
</evidence>
<dbReference type="InterPro" id="IPR040676">
    <property type="entry name" value="DUF5641"/>
</dbReference>
<proteinExistence type="predicted"/>
<dbReference type="Pfam" id="PF18701">
    <property type="entry name" value="DUF5641"/>
    <property type="match status" value="1"/>
</dbReference>
<name>A0A4Y2EV94_ARAVE</name>
<feature type="domain" description="DUF5641" evidence="2">
    <location>
        <begin position="623"/>
        <end position="709"/>
    </location>
</feature>
<reference evidence="3 4" key="1">
    <citation type="journal article" date="2019" name="Sci. Rep.">
        <title>Orb-weaving spider Araneus ventricosus genome elucidates the spidroin gene catalogue.</title>
        <authorList>
            <person name="Kono N."/>
            <person name="Nakamura H."/>
            <person name="Ohtoshi R."/>
            <person name="Moran D.A.P."/>
            <person name="Shinohara A."/>
            <person name="Yoshida Y."/>
            <person name="Fujiwara M."/>
            <person name="Mori M."/>
            <person name="Tomita M."/>
            <person name="Arakawa K."/>
        </authorList>
    </citation>
    <scope>NUCLEOTIDE SEQUENCE [LARGE SCALE GENOMIC DNA]</scope>
</reference>
<dbReference type="PANTHER" id="PTHR47331">
    <property type="entry name" value="PHD-TYPE DOMAIN-CONTAINING PROTEIN"/>
    <property type="match status" value="1"/>
</dbReference>
<dbReference type="Proteomes" id="UP000499080">
    <property type="component" value="Unassembled WGS sequence"/>
</dbReference>
<dbReference type="CDD" id="cd00303">
    <property type="entry name" value="retropepsin_like"/>
    <property type="match status" value="1"/>
</dbReference>
<evidence type="ECO:0000256" key="1">
    <source>
        <dbReference type="SAM" id="MobiDB-lite"/>
    </source>
</evidence>
<dbReference type="EMBL" id="BGPR01171394">
    <property type="protein sequence ID" value="GBM32098.1"/>
    <property type="molecule type" value="Genomic_DNA"/>
</dbReference>
<accession>A0A4Y2EV94</accession>
<keyword evidence="4" id="KW-1185">Reference proteome</keyword>
<organism evidence="3 4">
    <name type="scientific">Araneus ventricosus</name>
    <name type="common">Orbweaver spider</name>
    <name type="synonym">Epeira ventricosa</name>
    <dbReference type="NCBI Taxonomy" id="182803"/>
    <lineage>
        <taxon>Eukaryota</taxon>
        <taxon>Metazoa</taxon>
        <taxon>Ecdysozoa</taxon>
        <taxon>Arthropoda</taxon>
        <taxon>Chelicerata</taxon>
        <taxon>Arachnida</taxon>
        <taxon>Araneae</taxon>
        <taxon>Araneomorphae</taxon>
        <taxon>Entelegynae</taxon>
        <taxon>Araneoidea</taxon>
        <taxon>Araneidae</taxon>
        <taxon>Araneus</taxon>
    </lineage>
</organism>
<feature type="compositionally biased region" description="Basic and acidic residues" evidence="1">
    <location>
        <begin position="726"/>
        <end position="736"/>
    </location>
</feature>
<comment type="caution">
    <text evidence="3">The sequence shown here is derived from an EMBL/GenBank/DDBJ whole genome shotgun (WGS) entry which is preliminary data.</text>
</comment>
<feature type="non-terminal residue" evidence="3">
    <location>
        <position position="799"/>
    </location>
</feature>
<feature type="region of interest" description="Disordered" evidence="1">
    <location>
        <begin position="717"/>
        <end position="737"/>
    </location>
</feature>
<dbReference type="InterPro" id="IPR021109">
    <property type="entry name" value="Peptidase_aspartic_dom_sf"/>
</dbReference>
<dbReference type="OrthoDB" id="6434384at2759"/>